<gene>
    <name evidence="7" type="ORF">H9642_15420</name>
</gene>
<feature type="transmembrane region" description="Helical" evidence="6">
    <location>
        <begin position="143"/>
        <end position="164"/>
    </location>
</feature>
<keyword evidence="4 6" id="KW-1133">Transmembrane helix</keyword>
<evidence type="ECO:0000313" key="7">
    <source>
        <dbReference type="EMBL" id="MBD7978574.1"/>
    </source>
</evidence>
<feature type="transmembrane region" description="Helical" evidence="6">
    <location>
        <begin position="170"/>
        <end position="193"/>
    </location>
</feature>
<dbReference type="EMBL" id="JACSQG010000010">
    <property type="protein sequence ID" value="MBD7978574.1"/>
    <property type="molecule type" value="Genomic_DNA"/>
</dbReference>
<evidence type="ECO:0000256" key="4">
    <source>
        <dbReference type="ARBA" id="ARBA00022989"/>
    </source>
</evidence>
<accession>A0ABR8TSI1</accession>
<evidence type="ECO:0000256" key="2">
    <source>
        <dbReference type="ARBA" id="ARBA00022475"/>
    </source>
</evidence>
<feature type="transmembrane region" description="Helical" evidence="6">
    <location>
        <begin position="333"/>
        <end position="358"/>
    </location>
</feature>
<organism evidence="7 8">
    <name type="scientific">Serpens gallinarum</name>
    <dbReference type="NCBI Taxonomy" id="2763075"/>
    <lineage>
        <taxon>Bacteria</taxon>
        <taxon>Pseudomonadati</taxon>
        <taxon>Pseudomonadota</taxon>
        <taxon>Gammaproteobacteria</taxon>
        <taxon>Pseudomonadales</taxon>
        <taxon>Pseudomonadaceae</taxon>
        <taxon>Pseudomonas</taxon>
    </lineage>
</organism>
<dbReference type="InterPro" id="IPR050833">
    <property type="entry name" value="Poly_Biosynth_Transport"/>
</dbReference>
<feature type="transmembrane region" description="Helical" evidence="6">
    <location>
        <begin position="365"/>
        <end position="385"/>
    </location>
</feature>
<dbReference type="InterPro" id="IPR002797">
    <property type="entry name" value="Polysacc_synth"/>
</dbReference>
<proteinExistence type="predicted"/>
<feature type="transmembrane region" description="Helical" evidence="6">
    <location>
        <begin position="116"/>
        <end position="136"/>
    </location>
</feature>
<evidence type="ECO:0000256" key="1">
    <source>
        <dbReference type="ARBA" id="ARBA00004651"/>
    </source>
</evidence>
<name>A0ABR8TSI1_9PSED</name>
<protein>
    <submittedName>
        <fullName evidence="7">Oligosaccharide flippase family protein</fullName>
    </submittedName>
</protein>
<feature type="transmembrane region" description="Helical" evidence="6">
    <location>
        <begin position="43"/>
        <end position="61"/>
    </location>
</feature>
<keyword evidence="3 6" id="KW-0812">Transmembrane</keyword>
<feature type="transmembrane region" description="Helical" evidence="6">
    <location>
        <begin position="7"/>
        <end position="31"/>
    </location>
</feature>
<dbReference type="Pfam" id="PF01943">
    <property type="entry name" value="Polysacc_synt"/>
    <property type="match status" value="1"/>
</dbReference>
<comment type="subcellular location">
    <subcellularLocation>
        <location evidence="1">Cell membrane</location>
        <topology evidence="1">Multi-pass membrane protein</topology>
    </subcellularLocation>
</comment>
<feature type="transmembrane region" description="Helical" evidence="6">
    <location>
        <begin position="82"/>
        <end position="110"/>
    </location>
</feature>
<evidence type="ECO:0000256" key="3">
    <source>
        <dbReference type="ARBA" id="ARBA00022692"/>
    </source>
</evidence>
<keyword evidence="2" id="KW-1003">Cell membrane</keyword>
<keyword evidence="8" id="KW-1185">Reference proteome</keyword>
<dbReference type="PANTHER" id="PTHR30250:SF11">
    <property type="entry name" value="O-ANTIGEN TRANSPORTER-RELATED"/>
    <property type="match status" value="1"/>
</dbReference>
<feature type="transmembrane region" description="Helical" evidence="6">
    <location>
        <begin position="391"/>
        <end position="411"/>
    </location>
</feature>
<sequence length="420" mass="45386">MRFNASVINGLSLMAIQGANALFPLLVFPFLLGMLGKESFAELVVAEALAFYVLTVCLYSFDTSGVQLIIEARKQAGSLAEATCLFNILGARIALFLVSALPLAGIYHLFADGSVAVLLVWLCFVLGMIFQCNYYFQAIESNWLLAVFVLFSRCCAVLAVYLLVDGEADLLLASMILAGSYLFSGIAALTTLLSRFGLRGVRSVTAKAMFSMLSEGRHLFLGNISVALFRGANILILAGVSSSAAVSAYALAEKVIKSIQALARPLNQLFMPKALKAWSLLSIERKTKLQAFNLIWKNTRIQVYLMLVVLPVGVLLIHLGQNFGLMPGFSGDVTMLIALMAPAVIFGVANSMFGVVGLSLIGEQSYYASAVFVVGVTIFAFSLVVSHFFAAYGAAFSFVLAEVLLLMSFVFKYQWKPVHG</sequence>
<dbReference type="PANTHER" id="PTHR30250">
    <property type="entry name" value="PST FAMILY PREDICTED COLANIC ACID TRANSPORTER"/>
    <property type="match status" value="1"/>
</dbReference>
<evidence type="ECO:0000313" key="8">
    <source>
        <dbReference type="Proteomes" id="UP000611945"/>
    </source>
</evidence>
<keyword evidence="5 6" id="KW-0472">Membrane</keyword>
<dbReference type="RefSeq" id="WP_251837359.1">
    <property type="nucleotide sequence ID" value="NZ_JACSQG010000010.1"/>
</dbReference>
<evidence type="ECO:0000256" key="5">
    <source>
        <dbReference type="ARBA" id="ARBA00023136"/>
    </source>
</evidence>
<evidence type="ECO:0000256" key="6">
    <source>
        <dbReference type="SAM" id="Phobius"/>
    </source>
</evidence>
<dbReference type="Proteomes" id="UP000611945">
    <property type="component" value="Unassembled WGS sequence"/>
</dbReference>
<comment type="caution">
    <text evidence="7">The sequence shown here is derived from an EMBL/GenBank/DDBJ whole genome shotgun (WGS) entry which is preliminary data.</text>
</comment>
<feature type="transmembrane region" description="Helical" evidence="6">
    <location>
        <begin position="303"/>
        <end position="321"/>
    </location>
</feature>
<reference evidence="7 8" key="1">
    <citation type="submission" date="2020-08" db="EMBL/GenBank/DDBJ databases">
        <title>A Genomic Blueprint of the Chicken Gut Microbiome.</title>
        <authorList>
            <person name="Gilroy R."/>
            <person name="Ravi A."/>
            <person name="Getino M."/>
            <person name="Pursley I."/>
            <person name="Horton D.L."/>
            <person name="Alikhan N.-F."/>
            <person name="Baker D."/>
            <person name="Gharbi K."/>
            <person name="Hall N."/>
            <person name="Watson M."/>
            <person name="Adriaenssens E.M."/>
            <person name="Foster-Nyarko E."/>
            <person name="Jarju S."/>
            <person name="Secka A."/>
            <person name="Antonio M."/>
            <person name="Oren A."/>
            <person name="Chaudhuri R."/>
            <person name="La Ragione R.M."/>
            <person name="Hildebrand F."/>
            <person name="Pallen M.J."/>
        </authorList>
    </citation>
    <scope>NUCLEOTIDE SEQUENCE [LARGE SCALE GENOMIC DNA]</scope>
    <source>
        <strain evidence="7 8">Sa2CUA2</strain>
    </source>
</reference>